<protein>
    <submittedName>
        <fullName evidence="1">Uncharacterized protein</fullName>
    </submittedName>
</protein>
<reference evidence="2" key="1">
    <citation type="journal article" date="2022" name="Mol. Ecol. Resour.">
        <title>The genomes of chicory, endive, great burdock and yacon provide insights into Asteraceae palaeo-polyploidization history and plant inulin production.</title>
        <authorList>
            <person name="Fan W."/>
            <person name="Wang S."/>
            <person name="Wang H."/>
            <person name="Wang A."/>
            <person name="Jiang F."/>
            <person name="Liu H."/>
            <person name="Zhao H."/>
            <person name="Xu D."/>
            <person name="Zhang Y."/>
        </authorList>
    </citation>
    <scope>NUCLEOTIDE SEQUENCE [LARGE SCALE GENOMIC DNA]</scope>
    <source>
        <strain evidence="2">cv. Punajuju</strain>
    </source>
</reference>
<reference evidence="1 2" key="2">
    <citation type="journal article" date="2022" name="Mol. Ecol. Resour.">
        <title>The genomes of chicory, endive, great burdock and yacon provide insights into Asteraceae paleo-polyploidization history and plant inulin production.</title>
        <authorList>
            <person name="Fan W."/>
            <person name="Wang S."/>
            <person name="Wang H."/>
            <person name="Wang A."/>
            <person name="Jiang F."/>
            <person name="Liu H."/>
            <person name="Zhao H."/>
            <person name="Xu D."/>
            <person name="Zhang Y."/>
        </authorList>
    </citation>
    <scope>NUCLEOTIDE SEQUENCE [LARGE SCALE GENOMIC DNA]</scope>
    <source>
        <strain evidence="2">cv. Punajuju</strain>
        <tissue evidence="1">Leaves</tissue>
    </source>
</reference>
<evidence type="ECO:0000313" key="1">
    <source>
        <dbReference type="EMBL" id="KAI3753838.1"/>
    </source>
</evidence>
<sequence length="79" mass="8705">MSAFESLSTIYLRVTSSNRPSHKAGTTSIFDAQFQDLKAYIYSSDVNELQLAANVVQASTKEFTAKVRDGGCDHKLNET</sequence>
<evidence type="ECO:0000313" key="2">
    <source>
        <dbReference type="Proteomes" id="UP001055811"/>
    </source>
</evidence>
<dbReference type="EMBL" id="CM042012">
    <property type="protein sequence ID" value="KAI3753838.1"/>
    <property type="molecule type" value="Genomic_DNA"/>
</dbReference>
<dbReference type="Proteomes" id="UP001055811">
    <property type="component" value="Linkage Group LG04"/>
</dbReference>
<comment type="caution">
    <text evidence="1">The sequence shown here is derived from an EMBL/GenBank/DDBJ whole genome shotgun (WGS) entry which is preliminary data.</text>
</comment>
<proteinExistence type="predicted"/>
<accession>A0ACB9E5F1</accession>
<keyword evidence="2" id="KW-1185">Reference proteome</keyword>
<name>A0ACB9E5F1_CICIN</name>
<organism evidence="1 2">
    <name type="scientific">Cichorium intybus</name>
    <name type="common">Chicory</name>
    <dbReference type="NCBI Taxonomy" id="13427"/>
    <lineage>
        <taxon>Eukaryota</taxon>
        <taxon>Viridiplantae</taxon>
        <taxon>Streptophyta</taxon>
        <taxon>Embryophyta</taxon>
        <taxon>Tracheophyta</taxon>
        <taxon>Spermatophyta</taxon>
        <taxon>Magnoliopsida</taxon>
        <taxon>eudicotyledons</taxon>
        <taxon>Gunneridae</taxon>
        <taxon>Pentapetalae</taxon>
        <taxon>asterids</taxon>
        <taxon>campanulids</taxon>
        <taxon>Asterales</taxon>
        <taxon>Asteraceae</taxon>
        <taxon>Cichorioideae</taxon>
        <taxon>Cichorieae</taxon>
        <taxon>Cichoriinae</taxon>
        <taxon>Cichorium</taxon>
    </lineage>
</organism>
<gene>
    <name evidence="1" type="ORF">L2E82_25902</name>
</gene>